<dbReference type="Gene3D" id="3.40.30.10">
    <property type="entry name" value="Glutaredoxin"/>
    <property type="match status" value="1"/>
</dbReference>
<keyword evidence="3" id="KW-1185">Reference proteome</keyword>
<dbReference type="eggNOG" id="COG4251">
    <property type="taxonomic scope" value="Bacteria"/>
</dbReference>
<comment type="caution">
    <text evidence="2">The sequence shown here is derived from an EMBL/GenBank/DDBJ whole genome shotgun (WGS) entry which is preliminary data.</text>
</comment>
<sequence>MDGKRGEAMSKYVLKLYVTGHTSASVRAAANLRRICEEELGGQYELFIIDILERPQLAQDEKILATPMLIKELPLPLRRVIGDLSNKEQVLLGLDYYPAV</sequence>
<organism evidence="2 3">
    <name type="scientific">Alkalidesulfovibrio alkalitolerans DSM 16529</name>
    <dbReference type="NCBI Taxonomy" id="1121439"/>
    <lineage>
        <taxon>Bacteria</taxon>
        <taxon>Pseudomonadati</taxon>
        <taxon>Thermodesulfobacteriota</taxon>
        <taxon>Desulfovibrionia</taxon>
        <taxon>Desulfovibrionales</taxon>
        <taxon>Desulfovibrionaceae</taxon>
        <taxon>Alkalidesulfovibrio</taxon>
    </lineage>
</organism>
<evidence type="ECO:0000259" key="1">
    <source>
        <dbReference type="SMART" id="SM01248"/>
    </source>
</evidence>
<dbReference type="PANTHER" id="PTHR41709:SF2">
    <property type="entry name" value="CIRCADIAN CLOCK PROTEIN KAIB2"/>
    <property type="match status" value="1"/>
</dbReference>
<dbReference type="STRING" id="1121439.dsat_1180"/>
<dbReference type="AlphaFoldDB" id="S7UFP3"/>
<dbReference type="SUPFAM" id="SSF52833">
    <property type="entry name" value="Thioredoxin-like"/>
    <property type="match status" value="1"/>
</dbReference>
<dbReference type="SMART" id="SM01248">
    <property type="entry name" value="KaiB"/>
    <property type="match status" value="1"/>
</dbReference>
<name>S7UFP3_9BACT</name>
<evidence type="ECO:0000313" key="2">
    <source>
        <dbReference type="EMBL" id="EPR31053.1"/>
    </source>
</evidence>
<proteinExistence type="predicted"/>
<dbReference type="CDD" id="cd02978">
    <property type="entry name" value="KaiB_like"/>
    <property type="match status" value="1"/>
</dbReference>
<dbReference type="InterPro" id="IPR011649">
    <property type="entry name" value="KaiB_domain"/>
</dbReference>
<dbReference type="Proteomes" id="UP000014975">
    <property type="component" value="Unassembled WGS sequence"/>
</dbReference>
<dbReference type="InterPro" id="IPR039022">
    <property type="entry name" value="KaiB-like"/>
</dbReference>
<reference evidence="2 3" key="1">
    <citation type="journal article" date="2013" name="Genome Announc.">
        <title>Draft genome sequences for three mercury-methylating, sulfate-reducing bacteria.</title>
        <authorList>
            <person name="Brown S.D."/>
            <person name="Hurt R.A.Jr."/>
            <person name="Gilmour C.C."/>
            <person name="Elias D.A."/>
        </authorList>
    </citation>
    <scope>NUCLEOTIDE SEQUENCE [LARGE SCALE GENOMIC DNA]</scope>
    <source>
        <strain evidence="2 3">DSM 16529</strain>
    </source>
</reference>
<gene>
    <name evidence="2" type="ORF">dsat_1180</name>
</gene>
<dbReference type="InterPro" id="IPR036249">
    <property type="entry name" value="Thioredoxin-like_sf"/>
</dbReference>
<dbReference type="PANTHER" id="PTHR41709">
    <property type="entry name" value="KAIB-LIKE PROTEIN 1"/>
    <property type="match status" value="1"/>
</dbReference>
<dbReference type="EMBL" id="ATHI01000030">
    <property type="protein sequence ID" value="EPR31053.1"/>
    <property type="molecule type" value="Genomic_DNA"/>
</dbReference>
<evidence type="ECO:0000313" key="3">
    <source>
        <dbReference type="Proteomes" id="UP000014975"/>
    </source>
</evidence>
<accession>S7UFP3</accession>
<dbReference type="GO" id="GO:0048511">
    <property type="term" value="P:rhythmic process"/>
    <property type="evidence" value="ECO:0007669"/>
    <property type="project" value="InterPro"/>
</dbReference>
<dbReference type="Pfam" id="PF07689">
    <property type="entry name" value="KaiB"/>
    <property type="match status" value="1"/>
</dbReference>
<dbReference type="PATRIC" id="fig|1121439.3.peg.2562"/>
<dbReference type="NCBIfam" id="NF006798">
    <property type="entry name" value="PRK09301.1"/>
    <property type="match status" value="1"/>
</dbReference>
<protein>
    <submittedName>
        <fullName evidence="2">KaiB domain protein</fullName>
    </submittedName>
</protein>
<feature type="domain" description="KaiB" evidence="1">
    <location>
        <begin position="15"/>
        <end position="96"/>
    </location>
</feature>